<dbReference type="SUPFAM" id="SSF56672">
    <property type="entry name" value="DNA/RNA polymerases"/>
    <property type="match status" value="1"/>
</dbReference>
<sequence length="270" mass="29738">MELSTLQAGSSTLIKTVYIADKPLRMLIDSGASPCILKDGVMDTTQMPMIQVSARGFYGGAQAILRLIARASRSHFPTLTLISLWDLRSYAIKITFEEFRQRLEAGVYAEVHTVETARHKGTNPVAAEIRVMMHEFQDVSQEELPDRLPPERDVEHEIALRSGAVPAARAPLLHSPVACAALAAYVSELLRKGWIAQSDSPWTSSIFAAPQKDPVAGASDRKVGWIRAGDISHPVGWAIHYRYLNSQTTVPRIPLSRIDDVLDTLQATSI</sequence>
<name>A0A9W6X3W8_9STRA</name>
<accession>A0A9W6X3W8</accession>
<dbReference type="AlphaFoldDB" id="A0A9W6X3W8"/>
<dbReference type="Proteomes" id="UP001165121">
    <property type="component" value="Unassembled WGS sequence"/>
</dbReference>
<protein>
    <submittedName>
        <fullName evidence="1">Unnamed protein product</fullName>
    </submittedName>
</protein>
<dbReference type="PANTHER" id="PTHR24559:SF451">
    <property type="entry name" value="REVERSE TRANSCRIPTASE"/>
    <property type="match status" value="1"/>
</dbReference>
<dbReference type="Gene3D" id="3.10.10.10">
    <property type="entry name" value="HIV Type 1 Reverse Transcriptase, subunit A, domain 1"/>
    <property type="match status" value="1"/>
</dbReference>
<dbReference type="OrthoDB" id="1749844at2759"/>
<comment type="caution">
    <text evidence="1">The sequence shown here is derived from an EMBL/GenBank/DDBJ whole genome shotgun (WGS) entry which is preliminary data.</text>
</comment>
<reference evidence="1" key="1">
    <citation type="submission" date="2023-04" db="EMBL/GenBank/DDBJ databases">
        <title>Phytophthora fragariaefolia NBRC 109709.</title>
        <authorList>
            <person name="Ichikawa N."/>
            <person name="Sato H."/>
            <person name="Tonouchi N."/>
        </authorList>
    </citation>
    <scope>NUCLEOTIDE SEQUENCE</scope>
    <source>
        <strain evidence="1">NBRC 109709</strain>
    </source>
</reference>
<keyword evidence="2" id="KW-1185">Reference proteome</keyword>
<gene>
    <name evidence="1" type="ORF">Pfra01_000619100</name>
</gene>
<dbReference type="InterPro" id="IPR043502">
    <property type="entry name" value="DNA/RNA_pol_sf"/>
</dbReference>
<dbReference type="SUPFAM" id="SSF50630">
    <property type="entry name" value="Acid proteases"/>
    <property type="match status" value="1"/>
</dbReference>
<dbReference type="InterPro" id="IPR021109">
    <property type="entry name" value="Peptidase_aspartic_dom_sf"/>
</dbReference>
<organism evidence="1 2">
    <name type="scientific">Phytophthora fragariaefolia</name>
    <dbReference type="NCBI Taxonomy" id="1490495"/>
    <lineage>
        <taxon>Eukaryota</taxon>
        <taxon>Sar</taxon>
        <taxon>Stramenopiles</taxon>
        <taxon>Oomycota</taxon>
        <taxon>Peronosporomycetes</taxon>
        <taxon>Peronosporales</taxon>
        <taxon>Peronosporaceae</taxon>
        <taxon>Phytophthora</taxon>
    </lineage>
</organism>
<proteinExistence type="predicted"/>
<evidence type="ECO:0000313" key="1">
    <source>
        <dbReference type="EMBL" id="GMF29167.1"/>
    </source>
</evidence>
<dbReference type="PANTHER" id="PTHR24559">
    <property type="entry name" value="TRANSPOSON TY3-I GAG-POL POLYPROTEIN"/>
    <property type="match status" value="1"/>
</dbReference>
<evidence type="ECO:0000313" key="2">
    <source>
        <dbReference type="Proteomes" id="UP001165121"/>
    </source>
</evidence>
<dbReference type="InterPro" id="IPR053134">
    <property type="entry name" value="RNA-dir_DNA_polymerase"/>
</dbReference>
<dbReference type="EMBL" id="BSXT01000518">
    <property type="protein sequence ID" value="GMF29167.1"/>
    <property type="molecule type" value="Genomic_DNA"/>
</dbReference>